<keyword evidence="4" id="KW-1185">Reference proteome</keyword>
<evidence type="ECO:0000313" key="4">
    <source>
        <dbReference type="Proteomes" id="UP000260457"/>
    </source>
</evidence>
<dbReference type="SUPFAM" id="SSF81301">
    <property type="entry name" value="Nucleotidyltransferase"/>
    <property type="match status" value="1"/>
</dbReference>
<reference evidence="2 3" key="1">
    <citation type="submission" date="2017-09" db="EMBL/GenBank/DDBJ databases">
        <title>Large-scale bioinformatics analysis of Bacillus genomes uncovers conserved roles of natural products in bacterial physiology.</title>
        <authorList>
            <consortium name="Agbiome Team Llc"/>
            <person name="Bleich R.M."/>
            <person name="Kirk G.J."/>
            <person name="Santa Maria K.C."/>
            <person name="Allen S.E."/>
            <person name="Farag S."/>
            <person name="Shank E.A."/>
            <person name="Bowers A."/>
        </authorList>
    </citation>
    <scope>NUCLEOTIDE SEQUENCE [LARGE SCALE GENOMIC DNA]</scope>
    <source>
        <strain evidence="2 3">AFS003229</strain>
    </source>
</reference>
<dbReference type="EMBL" id="NUEQ01000021">
    <property type="protein sequence ID" value="PEJ32946.1"/>
    <property type="molecule type" value="Genomic_DNA"/>
</dbReference>
<dbReference type="Pfam" id="PF04229">
    <property type="entry name" value="GrpB"/>
    <property type="match status" value="1"/>
</dbReference>
<dbReference type="PANTHER" id="PTHR34822">
    <property type="entry name" value="GRPB DOMAIN PROTEIN (AFU_ORTHOLOGUE AFUA_1G01530)"/>
    <property type="match status" value="1"/>
</dbReference>
<evidence type="ECO:0000313" key="3">
    <source>
        <dbReference type="Proteomes" id="UP000220106"/>
    </source>
</evidence>
<protein>
    <submittedName>
        <fullName evidence="1">GrpB family protein</fullName>
    </submittedName>
</protein>
<accession>A0AAX0RRR1</accession>
<proteinExistence type="predicted"/>
<dbReference type="KEGG" id="pbut:DTO10_08145"/>
<dbReference type="EMBL" id="CP030926">
    <property type="protein sequence ID" value="AXN38404.1"/>
    <property type="molecule type" value="Genomic_DNA"/>
</dbReference>
<dbReference type="InterPro" id="IPR043519">
    <property type="entry name" value="NT_sf"/>
</dbReference>
<evidence type="ECO:0000313" key="1">
    <source>
        <dbReference type="EMBL" id="AXN38404.1"/>
    </source>
</evidence>
<sequence>MEKPVTIENYNPNWVTEFEHEKAKIKEVLKDKPICVEHIGSTSVKDLCAKPILDIMAGVQHLDEVDKFIDPLKTIGYEFVAHKEFPERRFFRKGQWRAGTHHLHIYKFGSEEWNNHLLFRDYLSTHPDIRKQYQQLKQNLSQKHHLDRVGYTQAKAPFIRYVIEEAKKDK</sequence>
<dbReference type="InterPro" id="IPR007344">
    <property type="entry name" value="GrpB/CoaE"/>
</dbReference>
<dbReference type="Proteomes" id="UP000260457">
    <property type="component" value="Chromosome"/>
</dbReference>
<dbReference type="PANTHER" id="PTHR34822:SF1">
    <property type="entry name" value="GRPB FAMILY PROTEIN"/>
    <property type="match status" value="1"/>
</dbReference>
<dbReference type="AlphaFoldDB" id="A0AAX0RRR1"/>
<name>A0AAX0RRR1_9BACI</name>
<evidence type="ECO:0000313" key="2">
    <source>
        <dbReference type="EMBL" id="PEJ32946.1"/>
    </source>
</evidence>
<dbReference type="RefSeq" id="WP_098176150.1">
    <property type="nucleotide sequence ID" value="NZ_CP030926.1"/>
</dbReference>
<dbReference type="Gene3D" id="3.30.460.10">
    <property type="entry name" value="Beta Polymerase, domain 2"/>
    <property type="match status" value="1"/>
</dbReference>
<dbReference type="Proteomes" id="UP000220106">
    <property type="component" value="Unassembled WGS sequence"/>
</dbReference>
<reference evidence="1 4" key="2">
    <citation type="submission" date="2018-07" db="EMBL/GenBank/DDBJ databases">
        <title>The molecular basis for the intramolecular migration of carboxyl group in the catabolism of para-hydroxybenzoate via gentisate.</title>
        <authorList>
            <person name="Zhao H."/>
            <person name="Xu Y."/>
            <person name="Lin S."/>
            <person name="Spain J.C."/>
            <person name="Zhou N.-Y."/>
        </authorList>
    </citation>
    <scope>NUCLEOTIDE SEQUENCE [LARGE SCALE GENOMIC DNA]</scope>
    <source>
        <strain evidence="1 4">PHB-7a</strain>
    </source>
</reference>
<gene>
    <name evidence="2" type="ORF">CN689_12725</name>
    <name evidence="1" type="ORF">DTO10_08145</name>
</gene>
<organism evidence="2 3">
    <name type="scientific">Peribacillus butanolivorans</name>
    <dbReference type="NCBI Taxonomy" id="421767"/>
    <lineage>
        <taxon>Bacteria</taxon>
        <taxon>Bacillati</taxon>
        <taxon>Bacillota</taxon>
        <taxon>Bacilli</taxon>
        <taxon>Bacillales</taxon>
        <taxon>Bacillaceae</taxon>
        <taxon>Peribacillus</taxon>
    </lineage>
</organism>